<evidence type="ECO:0000313" key="3">
    <source>
        <dbReference type="EMBL" id="MBA0087971.1"/>
    </source>
</evidence>
<dbReference type="Pfam" id="PF02594">
    <property type="entry name" value="DUF167"/>
    <property type="match status" value="1"/>
</dbReference>
<sequence length="97" mass="10573">MLEIQERNGAVLFPVRVQPRASKDEVAGEMGGALKVRLQAPALEGRANEALIEFLAQLLKTPKSAVRILSGDRSRTKRIEIRGVTGQQIRALLAVEA</sequence>
<dbReference type="AlphaFoldDB" id="A0A7V8NV17"/>
<dbReference type="EMBL" id="JACDQQ010002271">
    <property type="protein sequence ID" value="MBA0087971.1"/>
    <property type="molecule type" value="Genomic_DNA"/>
</dbReference>
<dbReference type="SMART" id="SM01152">
    <property type="entry name" value="DUF167"/>
    <property type="match status" value="1"/>
</dbReference>
<dbReference type="Gene3D" id="3.30.1200.10">
    <property type="entry name" value="YggU-like"/>
    <property type="match status" value="1"/>
</dbReference>
<protein>
    <recommendedName>
        <fullName evidence="2">UPF0235 protein HRJ53_23545</fullName>
    </recommendedName>
</protein>
<comment type="caution">
    <text evidence="3">The sequence shown here is derived from an EMBL/GenBank/DDBJ whole genome shotgun (WGS) entry which is preliminary data.</text>
</comment>
<accession>A0A7V8NV17</accession>
<gene>
    <name evidence="3" type="ORF">HRJ53_23545</name>
</gene>
<evidence type="ECO:0000256" key="1">
    <source>
        <dbReference type="ARBA" id="ARBA00010364"/>
    </source>
</evidence>
<dbReference type="NCBIfam" id="TIGR00251">
    <property type="entry name" value="DUF167 family protein"/>
    <property type="match status" value="1"/>
</dbReference>
<reference evidence="3" key="1">
    <citation type="submission" date="2020-06" db="EMBL/GenBank/DDBJ databases">
        <title>Legume-microbial interactions unlock mineral nutrients during tropical forest succession.</title>
        <authorList>
            <person name="Epihov D.Z."/>
        </authorList>
    </citation>
    <scope>NUCLEOTIDE SEQUENCE [LARGE SCALE GENOMIC DNA]</scope>
    <source>
        <strain evidence="3">Pan2503</strain>
    </source>
</reference>
<dbReference type="PANTHER" id="PTHR13420:SF7">
    <property type="entry name" value="UPF0235 PROTEIN C15ORF40"/>
    <property type="match status" value="1"/>
</dbReference>
<name>A0A7V8NV17_9BACT</name>
<evidence type="ECO:0000256" key="2">
    <source>
        <dbReference type="HAMAP-Rule" id="MF_00634"/>
    </source>
</evidence>
<dbReference type="PANTHER" id="PTHR13420">
    <property type="entry name" value="UPF0235 PROTEIN C15ORF40"/>
    <property type="match status" value="1"/>
</dbReference>
<dbReference type="InterPro" id="IPR036591">
    <property type="entry name" value="YggU-like_sf"/>
</dbReference>
<evidence type="ECO:0000313" key="4">
    <source>
        <dbReference type="Proteomes" id="UP000567293"/>
    </source>
</evidence>
<dbReference type="GO" id="GO:0005737">
    <property type="term" value="C:cytoplasm"/>
    <property type="evidence" value="ECO:0007669"/>
    <property type="project" value="TreeGrafter"/>
</dbReference>
<dbReference type="Proteomes" id="UP000567293">
    <property type="component" value="Unassembled WGS sequence"/>
</dbReference>
<comment type="similarity">
    <text evidence="1 2">Belongs to the UPF0235 family.</text>
</comment>
<dbReference type="InterPro" id="IPR003746">
    <property type="entry name" value="DUF167"/>
</dbReference>
<keyword evidence="4" id="KW-1185">Reference proteome</keyword>
<dbReference type="SUPFAM" id="SSF69786">
    <property type="entry name" value="YggU-like"/>
    <property type="match status" value="1"/>
</dbReference>
<proteinExistence type="inferred from homology"/>
<dbReference type="HAMAP" id="MF_00634">
    <property type="entry name" value="UPF0235"/>
    <property type="match status" value="1"/>
</dbReference>
<organism evidence="3 4">
    <name type="scientific">Candidatus Acidiferrum panamense</name>
    <dbReference type="NCBI Taxonomy" id="2741543"/>
    <lineage>
        <taxon>Bacteria</taxon>
        <taxon>Pseudomonadati</taxon>
        <taxon>Acidobacteriota</taxon>
        <taxon>Terriglobia</taxon>
        <taxon>Candidatus Acidiferrales</taxon>
        <taxon>Candidatus Acidiferrum</taxon>
    </lineage>
</organism>